<keyword evidence="3" id="KW-1003">Cell membrane</keyword>
<evidence type="ECO:0000256" key="7">
    <source>
        <dbReference type="ARBA" id="ARBA00023136"/>
    </source>
</evidence>
<keyword evidence="4" id="KW-0812">Transmembrane</keyword>
<keyword evidence="7" id="KW-0472">Membrane</keyword>
<keyword evidence="10" id="KW-1071">Ligand-gated ion channel</keyword>
<keyword evidence="6" id="KW-0406">Ion transport</keyword>
<dbReference type="Gene3D" id="1.10.287.70">
    <property type="match status" value="1"/>
</dbReference>
<keyword evidence="8" id="KW-0675">Receptor</keyword>
<dbReference type="EMBL" id="HG994594">
    <property type="protein sequence ID" value="CAF2862579.1"/>
    <property type="molecule type" value="Genomic_DNA"/>
</dbReference>
<dbReference type="GO" id="GO:0015276">
    <property type="term" value="F:ligand-gated monoatomic ion channel activity"/>
    <property type="evidence" value="ECO:0007669"/>
    <property type="project" value="InterPro"/>
</dbReference>
<keyword evidence="2" id="KW-0813">Transport</keyword>
<keyword evidence="5" id="KW-1133">Transmembrane helix</keyword>
<evidence type="ECO:0000256" key="6">
    <source>
        <dbReference type="ARBA" id="ARBA00023065"/>
    </source>
</evidence>
<dbReference type="Pfam" id="PF10613">
    <property type="entry name" value="Lig_chan-Glu_bd"/>
    <property type="match status" value="1"/>
</dbReference>
<accession>A0A7R8CQL9</accession>
<evidence type="ECO:0000256" key="9">
    <source>
        <dbReference type="ARBA" id="ARBA00023180"/>
    </source>
</evidence>
<gene>
    <name evidence="13" type="ORF">LSAA_5985</name>
</gene>
<dbReference type="InterPro" id="IPR052192">
    <property type="entry name" value="Insect_Ionotropic_Sensory_Rcpt"/>
</dbReference>
<dbReference type="Gene3D" id="3.40.190.10">
    <property type="entry name" value="Periplasmic binding protein-like II"/>
    <property type="match status" value="1"/>
</dbReference>
<keyword evidence="14" id="KW-1185">Reference proteome</keyword>
<evidence type="ECO:0000259" key="12">
    <source>
        <dbReference type="SMART" id="SM00918"/>
    </source>
</evidence>
<evidence type="ECO:0000256" key="4">
    <source>
        <dbReference type="ARBA" id="ARBA00022692"/>
    </source>
</evidence>
<evidence type="ECO:0000313" key="14">
    <source>
        <dbReference type="Proteomes" id="UP000675881"/>
    </source>
</evidence>
<keyword evidence="11" id="KW-0407">Ion channel</keyword>
<evidence type="ECO:0000256" key="1">
    <source>
        <dbReference type="ARBA" id="ARBA00004651"/>
    </source>
</evidence>
<dbReference type="AlphaFoldDB" id="A0A7R8CQL9"/>
<dbReference type="InterPro" id="IPR019594">
    <property type="entry name" value="Glu/Gly-bd"/>
</dbReference>
<dbReference type="SMART" id="SM00918">
    <property type="entry name" value="Lig_chan-Glu_bd"/>
    <property type="match status" value="1"/>
</dbReference>
<comment type="subcellular location">
    <subcellularLocation>
        <location evidence="1">Cell membrane</location>
        <topology evidence="1">Multi-pass membrane protein</topology>
    </subcellularLocation>
</comment>
<dbReference type="OrthoDB" id="6506757at2759"/>
<dbReference type="SUPFAM" id="SSF53850">
    <property type="entry name" value="Periplasmic binding protein-like II"/>
    <property type="match status" value="1"/>
</dbReference>
<dbReference type="PANTHER" id="PTHR42643:SF24">
    <property type="entry name" value="IONOTROPIC RECEPTOR 60A"/>
    <property type="match status" value="1"/>
</dbReference>
<evidence type="ECO:0000256" key="3">
    <source>
        <dbReference type="ARBA" id="ARBA00022475"/>
    </source>
</evidence>
<reference evidence="13" key="1">
    <citation type="submission" date="2021-02" db="EMBL/GenBank/DDBJ databases">
        <authorList>
            <person name="Bekaert M."/>
        </authorList>
    </citation>
    <scope>NUCLEOTIDE SEQUENCE</scope>
    <source>
        <strain evidence="13">IoA-00</strain>
    </source>
</reference>
<evidence type="ECO:0000256" key="10">
    <source>
        <dbReference type="ARBA" id="ARBA00023286"/>
    </source>
</evidence>
<protein>
    <submittedName>
        <fullName evidence="13">GRIN2B</fullName>
    </submittedName>
</protein>
<evidence type="ECO:0000256" key="8">
    <source>
        <dbReference type="ARBA" id="ARBA00023170"/>
    </source>
</evidence>
<dbReference type="GO" id="GO:0005886">
    <property type="term" value="C:plasma membrane"/>
    <property type="evidence" value="ECO:0007669"/>
    <property type="project" value="UniProtKB-SubCell"/>
</dbReference>
<evidence type="ECO:0000256" key="2">
    <source>
        <dbReference type="ARBA" id="ARBA00022448"/>
    </source>
</evidence>
<dbReference type="Proteomes" id="UP000675881">
    <property type="component" value="Chromosome 15"/>
</dbReference>
<evidence type="ECO:0000256" key="11">
    <source>
        <dbReference type="ARBA" id="ARBA00023303"/>
    </source>
</evidence>
<name>A0A7R8CQL9_LEPSM</name>
<sequence>MNWGLSLFVYLLLCTRIKGSLSTVQTHPKMVASFINQITARTELELVYISNFGSPDQSSVIEEIQYSLSIFQIDSILQKQRDIGKETCPVFGASVSPNITYDTILIPDNKVYVRKNILSFEKRHRIIFIWVQNSTAKALSLLTFSVMNYCDEKYDFGLLHPESRSPSRKTSFFSPSFDNFHGFEIHIGAIPYSPYITAEALDEDDQSKSDYVLFKDYSGFEIEMLNTAAHIHNFTYQIQNEPNGFWGSVGTNGKWSGVIAMAQRGQVDMVMSTILQTYPRQLVLDMTTTFWYDYLVPASPIPTLVPQYLAIIYPFSLHLWISILLSLAIVPVVFILAARFEYFIFKSPQIYKKMRNWISVRRSCWFTYGTFIGENEDTEIPTSSAVIWLCGSCKSINTIEDVLESGLPWGMVNYDELEQQMMEKSNDSNIKKIWKDMEFLPFNALPDVCNLILTFKLMKEA</sequence>
<proteinExistence type="predicted"/>
<evidence type="ECO:0000256" key="5">
    <source>
        <dbReference type="ARBA" id="ARBA00022989"/>
    </source>
</evidence>
<keyword evidence="9" id="KW-0325">Glycoprotein</keyword>
<dbReference type="PANTHER" id="PTHR42643">
    <property type="entry name" value="IONOTROPIC RECEPTOR 20A-RELATED"/>
    <property type="match status" value="1"/>
</dbReference>
<evidence type="ECO:0000313" key="13">
    <source>
        <dbReference type="EMBL" id="CAF2862579.1"/>
    </source>
</evidence>
<organism evidence="13 14">
    <name type="scientific">Lepeophtheirus salmonis</name>
    <name type="common">Salmon louse</name>
    <name type="synonym">Caligus salmonis</name>
    <dbReference type="NCBI Taxonomy" id="72036"/>
    <lineage>
        <taxon>Eukaryota</taxon>
        <taxon>Metazoa</taxon>
        <taxon>Ecdysozoa</taxon>
        <taxon>Arthropoda</taxon>
        <taxon>Crustacea</taxon>
        <taxon>Multicrustacea</taxon>
        <taxon>Hexanauplia</taxon>
        <taxon>Copepoda</taxon>
        <taxon>Siphonostomatoida</taxon>
        <taxon>Caligidae</taxon>
        <taxon>Lepeophtheirus</taxon>
    </lineage>
</organism>
<feature type="domain" description="Ionotropic glutamate receptor L-glutamate and glycine-binding" evidence="12">
    <location>
        <begin position="194"/>
        <end position="264"/>
    </location>
</feature>